<evidence type="ECO:0000259" key="9">
    <source>
        <dbReference type="Pfam" id="PF23357"/>
    </source>
</evidence>
<evidence type="ECO:0000313" key="11">
    <source>
        <dbReference type="Proteomes" id="UP000269410"/>
    </source>
</evidence>
<keyword evidence="4 6" id="KW-1133">Transmembrane helix</keyword>
<dbReference type="GO" id="GO:0005886">
    <property type="term" value="C:plasma membrane"/>
    <property type="evidence" value="ECO:0007669"/>
    <property type="project" value="UniProtKB-SubCell"/>
</dbReference>
<feature type="domain" description="ABC-2 type transporter transmembrane" evidence="7">
    <location>
        <begin position="72"/>
        <end position="277"/>
    </location>
</feature>
<dbReference type="Pfam" id="PF23357">
    <property type="entry name" value="DUF7088"/>
    <property type="match status" value="1"/>
</dbReference>
<feature type="transmembrane region" description="Helical" evidence="6">
    <location>
        <begin position="316"/>
        <end position="337"/>
    </location>
</feature>
<feature type="domain" description="DUF7088" evidence="9">
    <location>
        <begin position="346"/>
        <end position="446"/>
    </location>
</feature>
<feature type="transmembrane region" description="Helical" evidence="6">
    <location>
        <begin position="121"/>
        <end position="142"/>
    </location>
</feature>
<evidence type="ECO:0000313" key="10">
    <source>
        <dbReference type="EMBL" id="RMD76704.1"/>
    </source>
</evidence>
<dbReference type="PANTHER" id="PTHR30294:SF29">
    <property type="entry name" value="MULTIDRUG ABC TRANSPORTER PERMEASE YBHS-RELATED"/>
    <property type="match status" value="1"/>
</dbReference>
<organism evidence="10 11">
    <name type="scientific">Candidatus Dojkabacteria bacterium</name>
    <dbReference type="NCBI Taxonomy" id="2099670"/>
    <lineage>
        <taxon>Bacteria</taxon>
        <taxon>Candidatus Dojkabacteria</taxon>
    </lineage>
</organism>
<dbReference type="InterPro" id="IPR029062">
    <property type="entry name" value="Class_I_gatase-like"/>
</dbReference>
<dbReference type="GO" id="GO:0140359">
    <property type="term" value="F:ABC-type transporter activity"/>
    <property type="evidence" value="ECO:0007669"/>
    <property type="project" value="InterPro"/>
</dbReference>
<dbReference type="Pfam" id="PF01061">
    <property type="entry name" value="ABC2_membrane"/>
    <property type="match status" value="1"/>
</dbReference>
<feature type="transmembrane region" description="Helical" evidence="6">
    <location>
        <begin position="204"/>
        <end position="225"/>
    </location>
</feature>
<evidence type="ECO:0000256" key="3">
    <source>
        <dbReference type="ARBA" id="ARBA00022692"/>
    </source>
</evidence>
<accession>A0A3M0YZ44</accession>
<dbReference type="InterPro" id="IPR055396">
    <property type="entry name" value="DUF7088"/>
</dbReference>
<dbReference type="SUPFAM" id="SSF52317">
    <property type="entry name" value="Class I glutamine amidotransferase-like"/>
    <property type="match status" value="1"/>
</dbReference>
<evidence type="ECO:0000256" key="1">
    <source>
        <dbReference type="ARBA" id="ARBA00004651"/>
    </source>
</evidence>
<dbReference type="EMBL" id="RFKV01000107">
    <property type="protein sequence ID" value="RMD76704.1"/>
    <property type="molecule type" value="Genomic_DNA"/>
</dbReference>
<evidence type="ECO:0000256" key="5">
    <source>
        <dbReference type="ARBA" id="ARBA00023136"/>
    </source>
</evidence>
<evidence type="ECO:0000256" key="6">
    <source>
        <dbReference type="SAM" id="Phobius"/>
    </source>
</evidence>
<keyword evidence="3 6" id="KW-0812">Transmembrane</keyword>
<comment type="subcellular location">
    <subcellularLocation>
        <location evidence="1">Cell membrane</location>
        <topology evidence="1">Multi-pass membrane protein</topology>
    </subcellularLocation>
</comment>
<dbReference type="AlphaFoldDB" id="A0A3M0YZ44"/>
<feature type="transmembrane region" description="Helical" evidence="6">
    <location>
        <begin position="232"/>
        <end position="255"/>
    </location>
</feature>
<feature type="transmembrane region" description="Helical" evidence="6">
    <location>
        <begin position="163"/>
        <end position="184"/>
    </location>
</feature>
<dbReference type="Pfam" id="PF09822">
    <property type="entry name" value="ABC_transp_aux"/>
    <property type="match status" value="1"/>
</dbReference>
<dbReference type="InterPro" id="IPR051449">
    <property type="entry name" value="ABC-2_transporter_component"/>
</dbReference>
<reference evidence="10 11" key="1">
    <citation type="submission" date="2018-10" db="EMBL/GenBank/DDBJ databases">
        <title>Thermophilic Lithotrophy and Phototrophy in an Intertidal, Iron-rich, Geothermal Spring.</title>
        <authorList>
            <person name="Ward L.M."/>
            <person name="Idei A."/>
            <person name="Nakagawa M."/>
            <person name="Ueno Y."/>
            <person name="Fischer W."/>
            <person name="Mcglynn S.E."/>
        </authorList>
    </citation>
    <scope>NUCLEOTIDE SEQUENCE [LARGE SCALE GENOMIC DNA]</scope>
    <source>
        <strain evidence="10">J137</strain>
    </source>
</reference>
<feature type="transmembrane region" description="Helical" evidence="6">
    <location>
        <begin position="88"/>
        <end position="109"/>
    </location>
</feature>
<name>A0A3M0YZ44_9BACT</name>
<sequence>MSRLSKAFALRFKSKILRIKNFKPKFLKTGILVVRIPKLRFRRFLKIYELVFESLGKLRNMFVFLYFRPSKVFVLVKKELRSLFYNPVSYGVAGLFLFICFLLFYNVYVYMSAPTTDLTNLFSSIALALIVIVPAITMSSVSKERQNGNIEYILTQPITEFEYVLGKVLSLSIFVTVLILLTLPKVFILSSFGSLDSGQLFTQYLGSILIAVAFVSVGVCLSSLFKSEIISFVSTIVTISILMLIGSPILTVVPLRLQQVFYWLSPLARYQSVSRGIFDISDIAYFLSFSLLFVVVTRLVVASWRYPSSSKSFTKIAGISIVFLAVFISTAYLTPFLNLRLDLTSQKLYTLSLQTSLVLSKLQKPISITFFVSNNVPLELQPLVVRASNLLRDYKANNPGKVNLSFVDFDLSDQSKQTEASQYNVFPQNSIVTNFGSIETKAIIVGIGFEYDGTKNGFNLSQDVSNLEFRITRSIMQIAKIERPVVGIVENKVLANYKSGFTQIPFVLSDFFEFTDLVIDENTDLSKFSSLIIVGPSEDFGDGMKNKLREYVRSGGSVLIFFDPVIYSDQTGLSLNQGANLDLFKDFGIELNTDFVLDYLSSQYIYRDFFIQPLPEFPIIIPTDFAKQNLKIGSKVTLRLPSSFKLDLGNEKIKPIYVTSTKAKSITEISKYNNQTYKEDINNQAYTEDKNYETRYIGVSYENDNAGKIVAFSDAEFISDEFVRLLGGADSPFVLGLSSVLSACIEWLSKASINISEIIGKTKAPDFILIDQGSRFWVVNGSGFIMAGIIASVGVLAYFLRSRKKKEKYSEE</sequence>
<evidence type="ECO:0000259" key="8">
    <source>
        <dbReference type="Pfam" id="PF09822"/>
    </source>
</evidence>
<feature type="domain" description="ABC-type uncharacterised transport system" evidence="8">
    <location>
        <begin position="483"/>
        <end position="724"/>
    </location>
</feature>
<protein>
    <submittedName>
        <fullName evidence="10">Uncharacterized protein</fullName>
    </submittedName>
</protein>
<keyword evidence="5 6" id="KW-0472">Membrane</keyword>
<comment type="caution">
    <text evidence="10">The sequence shown here is derived from an EMBL/GenBank/DDBJ whole genome shotgun (WGS) entry which is preliminary data.</text>
</comment>
<evidence type="ECO:0000256" key="2">
    <source>
        <dbReference type="ARBA" id="ARBA00022475"/>
    </source>
</evidence>
<dbReference type="PANTHER" id="PTHR30294">
    <property type="entry name" value="MEMBRANE COMPONENT OF ABC TRANSPORTER YHHJ-RELATED"/>
    <property type="match status" value="1"/>
</dbReference>
<dbReference type="InterPro" id="IPR019196">
    <property type="entry name" value="ABC_transp_unknown"/>
</dbReference>
<evidence type="ECO:0000256" key="4">
    <source>
        <dbReference type="ARBA" id="ARBA00022989"/>
    </source>
</evidence>
<evidence type="ECO:0000259" key="7">
    <source>
        <dbReference type="Pfam" id="PF01061"/>
    </source>
</evidence>
<keyword evidence="2" id="KW-1003">Cell membrane</keyword>
<dbReference type="InterPro" id="IPR013525">
    <property type="entry name" value="ABC2_TM"/>
</dbReference>
<feature type="transmembrane region" description="Helical" evidence="6">
    <location>
        <begin position="776"/>
        <end position="800"/>
    </location>
</feature>
<gene>
    <name evidence="10" type="ORF">D6810_03190</name>
</gene>
<dbReference type="Proteomes" id="UP000269410">
    <property type="component" value="Unassembled WGS sequence"/>
</dbReference>
<feature type="transmembrane region" description="Helical" evidence="6">
    <location>
        <begin position="283"/>
        <end position="304"/>
    </location>
</feature>
<proteinExistence type="predicted"/>